<feature type="domain" description="CHAT" evidence="1">
    <location>
        <begin position="162"/>
        <end position="345"/>
    </location>
</feature>
<name>A0A9W6S220_9ACTN</name>
<dbReference type="InterPro" id="IPR027417">
    <property type="entry name" value="P-loop_NTPase"/>
</dbReference>
<reference evidence="2" key="1">
    <citation type="submission" date="2023-03" db="EMBL/GenBank/DDBJ databases">
        <title>Actinoallomurus iriomotensis NBRC 103684.</title>
        <authorList>
            <person name="Ichikawa N."/>
            <person name="Sato H."/>
            <person name="Tonouchi N."/>
        </authorList>
    </citation>
    <scope>NUCLEOTIDE SEQUENCE</scope>
    <source>
        <strain evidence="2">NBRC 103684</strain>
    </source>
</reference>
<proteinExistence type="predicted"/>
<dbReference type="Proteomes" id="UP001165074">
    <property type="component" value="Unassembled WGS sequence"/>
</dbReference>
<dbReference type="Gene3D" id="3.40.50.300">
    <property type="entry name" value="P-loop containing nucleotide triphosphate hydrolases"/>
    <property type="match status" value="1"/>
</dbReference>
<keyword evidence="3" id="KW-1185">Reference proteome</keyword>
<gene>
    <name evidence="2" type="ORF">Airi02_039130</name>
</gene>
<comment type="caution">
    <text evidence="2">The sequence shown here is derived from an EMBL/GenBank/DDBJ whole genome shotgun (WGS) entry which is preliminary data.</text>
</comment>
<evidence type="ECO:0000313" key="3">
    <source>
        <dbReference type="Proteomes" id="UP001165074"/>
    </source>
</evidence>
<evidence type="ECO:0000259" key="1">
    <source>
        <dbReference type="Pfam" id="PF12770"/>
    </source>
</evidence>
<accession>A0A9W6S220</accession>
<dbReference type="RefSeq" id="WP_285573405.1">
    <property type="nucleotide sequence ID" value="NZ_BSTK01000005.1"/>
</dbReference>
<protein>
    <recommendedName>
        <fullName evidence="1">CHAT domain-containing protein</fullName>
    </recommendedName>
</protein>
<dbReference type="Pfam" id="PF12770">
    <property type="entry name" value="CHAT"/>
    <property type="match status" value="1"/>
</dbReference>
<organism evidence="2 3">
    <name type="scientific">Actinoallomurus iriomotensis</name>
    <dbReference type="NCBI Taxonomy" id="478107"/>
    <lineage>
        <taxon>Bacteria</taxon>
        <taxon>Bacillati</taxon>
        <taxon>Actinomycetota</taxon>
        <taxon>Actinomycetes</taxon>
        <taxon>Streptosporangiales</taxon>
        <taxon>Thermomonosporaceae</taxon>
        <taxon>Actinoallomurus</taxon>
    </lineage>
</organism>
<sequence>MADVLTLQVTEYDSPTEWRWALTGLGAEFLADHEVHLAADSAEYQAFCDLHGYLKLKAARDRRLAHEAEILNDLGRWIAESVFGSAIGSALMFYAPCTVRVLISHEARALVAYPLEAAVFGDASLASVGVGLVLEVEAASTVPFRLPPKEPVGDRLRVLGLFTVPEGSSALNLRRERRELVRQFGSWAAEGAAIDLRILQYGVTRERLNDVIAEAEGWDVVHISGHGARGALLLERSDGTHDLVTNDELIEMLRPAHRRLKLVTVAACHSAARATVDHLNLLGLKPAVRAEDTEDERDGTAESMLALNMAQHLRCAVVGMRFPVVDGFAANFSKRLYHYMISKGHVLPRALGLALKDSASTAPTPECPALSRSTPSIIGSTAVDLRITAPTGRPREFGDLEKTARLEQPERFVGRVGVMARASAALAPESGRAGVLFHGMAGAGKTSCAQELAHLHSGSFREVVWYQAPSEGSEIGGTLGDLAAAFKTQLPRLPDLDPIFQSDTELESFVPALTAFLRDERVLIVIDNVESLLTSQGNWRDPRWGRLLEAMTNHSGLSKIVLTSRRPPAGLPAAIHVENVHSLSLSESVLLARELPNLRHLIDAGPEGLADDVGRELAARILRLSQGHPKLLELANGQASSLEFLERSLGQVEESWTVRGGVPEGFFIEEESTADSTDYAQILDSWTISVVQRLPRHAVLMFYLLSNLQDRDCFLVVVEGIFEDVLPIDIPIEVLVRDSVAVLRDCALLSLDETVPGTRCRIHPQIAETGRRLAGRETQEFVDQAAGNFWLQAFFDSFDPAGEEGTAGAMMRAAESGIPYLVRSGEWQCVLPLLEAVLQFDMSPAAASRVLPLLRRAVDQVVETADRRRAERMLAQAEGCIDPVSAEPRVRDRYARACDEGDHRQASLLADVLIDLLASDERRYSEALDLCDEMIEHTSQAGFGPWSRLADECTRLSLLAQRDPGGSFLGKVSELWERADRLPLESPVSEAEVPWKVKERILKVGANIALQAGAWSEAHDLGARLIVAMEARGVSPRELAHTRLVNSEALIHLGRHTEARAAIMECQEVFEREHDVHMLGQCRLMLGRIESTAAQSASDLMWEGLRHAYCSQDVSAISFAHGLIADTLIGSGVRSETVPHAIAASLIDDLIGSARAPNSMLRLAFLLADVDLPVPDDVDLLLDLLDEVLGVHFRDLMNGLGYEWSEIDERYFDLILRAKAESARLFFDAQSFLALWEPVIAGIYLGFNGSRSISQEVGRMLDAQADESAWAAMIPILRDLLNGSISFDGITELPPVPAAIVARAFEVRRSWDRSYIATSQYLWAARNLAPLFQAVVAGARGDEEIAAQAAESLDRFPIEPHMIILAGGLRRILSRDFDNVLTGSDEQMDTLLRFVLEHVTAPTPEQLIQNLSQSFSMSESEDV</sequence>
<dbReference type="InterPro" id="IPR024983">
    <property type="entry name" value="CHAT_dom"/>
</dbReference>
<dbReference type="EMBL" id="BSTK01000005">
    <property type="protein sequence ID" value="GLY85984.1"/>
    <property type="molecule type" value="Genomic_DNA"/>
</dbReference>
<dbReference type="SUPFAM" id="SSF52540">
    <property type="entry name" value="P-loop containing nucleoside triphosphate hydrolases"/>
    <property type="match status" value="1"/>
</dbReference>
<evidence type="ECO:0000313" key="2">
    <source>
        <dbReference type="EMBL" id="GLY85984.1"/>
    </source>
</evidence>